<keyword evidence="3" id="KW-0813">Transport</keyword>
<proteinExistence type="inferred from homology"/>
<dbReference type="GO" id="GO:0005737">
    <property type="term" value="C:cytoplasm"/>
    <property type="evidence" value="ECO:0007669"/>
    <property type="project" value="TreeGrafter"/>
</dbReference>
<dbReference type="GeneID" id="25477424"/>
<dbReference type="GO" id="GO:0000056">
    <property type="term" value="P:ribosomal small subunit export from nucleus"/>
    <property type="evidence" value="ECO:0007669"/>
    <property type="project" value="TreeGrafter"/>
</dbReference>
<keyword evidence="5" id="KW-0539">Nucleus</keyword>
<evidence type="ECO:0000256" key="4">
    <source>
        <dbReference type="ARBA" id="ARBA00022927"/>
    </source>
</evidence>
<feature type="domain" description="Exportin-1 C-terminal" evidence="6">
    <location>
        <begin position="1"/>
        <end position="324"/>
    </location>
</feature>
<organism evidence="7 8">
    <name type="scientific">Eimeria necatrix</name>
    <dbReference type="NCBI Taxonomy" id="51315"/>
    <lineage>
        <taxon>Eukaryota</taxon>
        <taxon>Sar</taxon>
        <taxon>Alveolata</taxon>
        <taxon>Apicomplexa</taxon>
        <taxon>Conoidasida</taxon>
        <taxon>Coccidia</taxon>
        <taxon>Eucoccidiorida</taxon>
        <taxon>Eimeriorina</taxon>
        <taxon>Eimeriidae</taxon>
        <taxon>Eimeria</taxon>
    </lineage>
</organism>
<evidence type="ECO:0000256" key="3">
    <source>
        <dbReference type="ARBA" id="ARBA00022448"/>
    </source>
</evidence>
<dbReference type="PANTHER" id="PTHR11223">
    <property type="entry name" value="EXPORTIN 1/5"/>
    <property type="match status" value="1"/>
</dbReference>
<reference evidence="7" key="2">
    <citation type="submission" date="2013-10" db="EMBL/GenBank/DDBJ databases">
        <authorList>
            <person name="Aslett M."/>
        </authorList>
    </citation>
    <scope>NUCLEOTIDE SEQUENCE [LARGE SCALE GENOMIC DNA]</scope>
    <source>
        <strain evidence="7">Houghton</strain>
    </source>
</reference>
<dbReference type="InterPro" id="IPR014877">
    <property type="entry name" value="XPO1_C_dom"/>
</dbReference>
<evidence type="ECO:0000256" key="2">
    <source>
        <dbReference type="ARBA" id="ARBA00009466"/>
    </source>
</evidence>
<dbReference type="Gene3D" id="1.25.10.10">
    <property type="entry name" value="Leucine-rich Repeat Variant"/>
    <property type="match status" value="1"/>
</dbReference>
<dbReference type="GO" id="GO:0000055">
    <property type="term" value="P:ribosomal large subunit export from nucleus"/>
    <property type="evidence" value="ECO:0007669"/>
    <property type="project" value="TreeGrafter"/>
</dbReference>
<evidence type="ECO:0000256" key="5">
    <source>
        <dbReference type="ARBA" id="ARBA00023242"/>
    </source>
</evidence>
<keyword evidence="4" id="KW-0653">Protein transport</keyword>
<dbReference type="InterPro" id="IPR016024">
    <property type="entry name" value="ARM-type_fold"/>
</dbReference>
<dbReference type="SUPFAM" id="SSF48371">
    <property type="entry name" value="ARM repeat"/>
    <property type="match status" value="1"/>
</dbReference>
<evidence type="ECO:0000259" key="6">
    <source>
        <dbReference type="SMART" id="SM01102"/>
    </source>
</evidence>
<evidence type="ECO:0000313" key="7">
    <source>
        <dbReference type="EMBL" id="CDJ69712.1"/>
    </source>
</evidence>
<keyword evidence="8" id="KW-1185">Reference proteome</keyword>
<dbReference type="GO" id="GO:0005049">
    <property type="term" value="F:nuclear export signal receptor activity"/>
    <property type="evidence" value="ECO:0007669"/>
    <property type="project" value="InterPro"/>
</dbReference>
<dbReference type="GO" id="GO:0006611">
    <property type="term" value="P:protein export from nucleus"/>
    <property type="evidence" value="ECO:0007669"/>
    <property type="project" value="InterPro"/>
</dbReference>
<evidence type="ECO:0000256" key="1">
    <source>
        <dbReference type="ARBA" id="ARBA00004123"/>
    </source>
</evidence>
<dbReference type="Proteomes" id="UP000030754">
    <property type="component" value="Unassembled WGS sequence"/>
</dbReference>
<comment type="subcellular location">
    <subcellularLocation>
        <location evidence="1">Nucleus</location>
    </subcellularLocation>
</comment>
<sequence length="324" mass="37066">MMEIYGVYGQRILQEVAAGGPGRVRHSEIKNLIIFKRETLHLLEVFTTETIKDPAAAAAAAAGPAAAAAAARKQLVTDMLGQGLWDCRNNTPDTRDYEVLTLISVLMSRLDTHITSVLPVIFDYIFDCTLQMIKSDFQSYPDHRERFYALLKAANQHCFSGLFSLPSTQLKAFVESLVWAFKHEHPSLAEEGLQVTHEFLQRLIEGKREVLNDFCCNYYFSLMKEILLVLTDRLHRSGFKYQTLIFMSLLRIVAFRLVENEQQGLTQENVTKSLIDLLCRSFQTLNPKQVEAFVLDLFNFCVDSNPSRFQEHMRDFLISLKVQN</sequence>
<comment type="similarity">
    <text evidence="2">Belongs to the exportin family.</text>
</comment>
<evidence type="ECO:0000313" key="8">
    <source>
        <dbReference type="Proteomes" id="UP000030754"/>
    </source>
</evidence>
<dbReference type="SMART" id="SM01102">
    <property type="entry name" value="CRM1_C"/>
    <property type="match status" value="1"/>
</dbReference>
<dbReference type="GO" id="GO:0005634">
    <property type="term" value="C:nucleus"/>
    <property type="evidence" value="ECO:0007669"/>
    <property type="project" value="UniProtKB-SubCell"/>
</dbReference>
<protein>
    <submittedName>
        <fullName evidence="7">Exportin, putative</fullName>
    </submittedName>
</protein>
<dbReference type="OrthoDB" id="27218at2759"/>
<name>U6N0I0_9EIME</name>
<dbReference type="EMBL" id="HG725775">
    <property type="protein sequence ID" value="CDJ69712.1"/>
    <property type="molecule type" value="Genomic_DNA"/>
</dbReference>
<dbReference type="PANTHER" id="PTHR11223:SF2">
    <property type="entry name" value="EXPORTIN-1"/>
    <property type="match status" value="1"/>
</dbReference>
<dbReference type="RefSeq" id="XP_013438178.1">
    <property type="nucleotide sequence ID" value="XM_013582724.1"/>
</dbReference>
<dbReference type="InterPro" id="IPR011989">
    <property type="entry name" value="ARM-like"/>
</dbReference>
<dbReference type="VEuPathDB" id="ToxoDB:ENH_00072930"/>
<accession>U6N0I0</accession>
<dbReference type="AlphaFoldDB" id="U6N0I0"/>
<reference evidence="7" key="1">
    <citation type="submission" date="2013-10" db="EMBL/GenBank/DDBJ databases">
        <title>Genomic analysis of the causative agents of coccidiosis in chickens.</title>
        <authorList>
            <person name="Reid A.J."/>
            <person name="Blake D."/>
            <person name="Billington K."/>
            <person name="Browne H."/>
            <person name="Dunn M."/>
            <person name="Hung S."/>
            <person name="Kawahara F."/>
            <person name="Miranda-Saavedra D."/>
            <person name="Mourier T."/>
            <person name="Nagra H."/>
            <person name="Otto T.D."/>
            <person name="Rawlings N."/>
            <person name="Sanchez A."/>
            <person name="Sanders M."/>
            <person name="Subramaniam C."/>
            <person name="Tay Y."/>
            <person name="Dear P."/>
            <person name="Doerig C."/>
            <person name="Gruber A."/>
            <person name="Parkinson J."/>
            <person name="Shirley M."/>
            <person name="Wan K.L."/>
            <person name="Berriman M."/>
            <person name="Tomley F."/>
            <person name="Pain A."/>
        </authorList>
    </citation>
    <scope>NUCLEOTIDE SEQUENCE [LARGE SCALE GENOMIC DNA]</scope>
    <source>
        <strain evidence="7">Houghton</strain>
    </source>
</reference>
<dbReference type="InterPro" id="IPR045065">
    <property type="entry name" value="XPO1/5"/>
</dbReference>
<gene>
    <name evidence="7" type="ORF">ENH_00072930</name>
</gene>
<dbReference type="Pfam" id="PF08767">
    <property type="entry name" value="CRM1_C"/>
    <property type="match status" value="1"/>
</dbReference>